<dbReference type="Pfam" id="PF03179">
    <property type="entry name" value="V-ATPase_G"/>
    <property type="match status" value="1"/>
</dbReference>
<organism evidence="7 8">
    <name type="scientific">Elsinoe australis</name>
    <dbReference type="NCBI Taxonomy" id="40998"/>
    <lineage>
        <taxon>Eukaryota</taxon>
        <taxon>Fungi</taxon>
        <taxon>Dikarya</taxon>
        <taxon>Ascomycota</taxon>
        <taxon>Pezizomycotina</taxon>
        <taxon>Dothideomycetes</taxon>
        <taxon>Dothideomycetidae</taxon>
        <taxon>Myriangiales</taxon>
        <taxon>Elsinoaceae</taxon>
        <taxon>Elsinoe</taxon>
    </lineage>
</organism>
<comment type="similarity">
    <text evidence="1 5">Belongs to the V-ATPase G subunit family.</text>
</comment>
<sequence length="170" mass="19646">MGDFTSSAWPHYTFSSALLILKHTYRQSRCLPQILLESKHCLTQREMRSKLSRKQENVSAPSAPFTHQRDSRIDSSLSDRTKRVKDARSEAQKEIDEYRQQKEEEFKKFEKEHTSGNKKAEQDAENETEEKLKETKDVGKKSGNKVVEDLLKAVSDVRPVVPQRVKQPTA</sequence>
<comment type="function">
    <text evidence="5">Subunit of the V1 complex of vacuolar(H+)-ATPase (V-ATPase), a multisubunit enzyme composed of a peripheral complex (V1) that hydrolyzes ATP and a membrane integral complex (V0) that translocates protons. V-ATPase is responsible for acidifying and maintaining the pH of intracellular compartments and in some cell types, is targeted to the plasma membrane, where it is responsible for acidifying the extracellular environment.</text>
</comment>
<feature type="region of interest" description="Disordered" evidence="6">
    <location>
        <begin position="47"/>
        <end position="144"/>
    </location>
</feature>
<comment type="caution">
    <text evidence="7">The sequence shown here is derived from an EMBL/GenBank/DDBJ whole genome shotgun (WGS) entry which is preliminary data.</text>
</comment>
<evidence type="ECO:0000256" key="3">
    <source>
        <dbReference type="ARBA" id="ARBA00022781"/>
    </source>
</evidence>
<evidence type="ECO:0000256" key="6">
    <source>
        <dbReference type="SAM" id="MobiDB-lite"/>
    </source>
</evidence>
<evidence type="ECO:0000313" key="8">
    <source>
        <dbReference type="Proteomes" id="UP000308133"/>
    </source>
</evidence>
<dbReference type="PANTHER" id="PTHR12713:SF11">
    <property type="entry name" value="V-TYPE PROTON ATPASE SUBUNIT G"/>
    <property type="match status" value="1"/>
</dbReference>
<keyword evidence="4 5" id="KW-0406">Ion transport</keyword>
<name>A0A4U7AM07_9PEZI</name>
<evidence type="ECO:0000313" key="7">
    <source>
        <dbReference type="EMBL" id="TKX19083.1"/>
    </source>
</evidence>
<protein>
    <recommendedName>
        <fullName evidence="5">V-type proton ATPase subunit G</fullName>
    </recommendedName>
</protein>
<dbReference type="EMBL" id="PTQR01000121">
    <property type="protein sequence ID" value="TKX19083.1"/>
    <property type="molecule type" value="Genomic_DNA"/>
</dbReference>
<dbReference type="GO" id="GO:0016887">
    <property type="term" value="F:ATP hydrolysis activity"/>
    <property type="evidence" value="ECO:0007669"/>
    <property type="project" value="TreeGrafter"/>
</dbReference>
<keyword evidence="2 5" id="KW-0813">Transport</keyword>
<proteinExistence type="inferred from homology"/>
<dbReference type="NCBIfam" id="TIGR01147">
    <property type="entry name" value="V_ATP_synt_G"/>
    <property type="match status" value="1"/>
</dbReference>
<evidence type="ECO:0000256" key="2">
    <source>
        <dbReference type="ARBA" id="ARBA00022448"/>
    </source>
</evidence>
<evidence type="ECO:0000256" key="4">
    <source>
        <dbReference type="ARBA" id="ARBA00023065"/>
    </source>
</evidence>
<gene>
    <name evidence="7" type="ORF">C1H76_8749</name>
</gene>
<feature type="compositionally biased region" description="Basic and acidic residues" evidence="6">
    <location>
        <begin position="67"/>
        <end position="122"/>
    </location>
</feature>
<keyword evidence="3 5" id="KW-0375">Hydrogen ion transport</keyword>
<comment type="subunit">
    <text evidence="5">V-ATPase is a heteromultimeric enzyme made up of two complexes: the ATP-hydrolytic V1 complex and the proton translocation V0 complex.</text>
</comment>
<dbReference type="GO" id="GO:0046961">
    <property type="term" value="F:proton-transporting ATPase activity, rotational mechanism"/>
    <property type="evidence" value="ECO:0007669"/>
    <property type="project" value="InterPro"/>
</dbReference>
<dbReference type="AlphaFoldDB" id="A0A4U7AM07"/>
<dbReference type="Proteomes" id="UP000308133">
    <property type="component" value="Unassembled WGS sequence"/>
</dbReference>
<evidence type="ECO:0000256" key="1">
    <source>
        <dbReference type="ARBA" id="ARBA00010066"/>
    </source>
</evidence>
<evidence type="ECO:0000256" key="5">
    <source>
        <dbReference type="RuleBase" id="RU364019"/>
    </source>
</evidence>
<dbReference type="GO" id="GO:0000221">
    <property type="term" value="C:vacuolar proton-transporting V-type ATPase, V1 domain"/>
    <property type="evidence" value="ECO:0007669"/>
    <property type="project" value="TreeGrafter"/>
</dbReference>
<dbReference type="Gene3D" id="1.20.5.2950">
    <property type="match status" value="1"/>
</dbReference>
<feature type="compositionally biased region" description="Basic and acidic residues" evidence="6">
    <location>
        <begin position="129"/>
        <end position="144"/>
    </location>
</feature>
<dbReference type="InterPro" id="IPR005124">
    <property type="entry name" value="V-ATPase_G"/>
</dbReference>
<accession>A0A4U7AM07</accession>
<feature type="compositionally biased region" description="Basic and acidic residues" evidence="6">
    <location>
        <begin position="47"/>
        <end position="56"/>
    </location>
</feature>
<dbReference type="PANTHER" id="PTHR12713">
    <property type="entry name" value="VACUOLAR ATP SYNTHASE SUBUNIT G"/>
    <property type="match status" value="1"/>
</dbReference>
<reference evidence="7 8" key="1">
    <citation type="submission" date="2018-02" db="EMBL/GenBank/DDBJ databases">
        <title>Draft genome sequences of Elsinoe sp., causing black scab on jojoba.</title>
        <authorList>
            <person name="Stodart B."/>
            <person name="Jeffress S."/>
            <person name="Ash G."/>
            <person name="Arun Chinnappa K."/>
        </authorList>
    </citation>
    <scope>NUCLEOTIDE SEQUENCE [LARGE SCALE GENOMIC DNA]</scope>
    <source>
        <strain evidence="7 8">Hillstone_2</strain>
    </source>
</reference>